<dbReference type="GO" id="GO:0008962">
    <property type="term" value="F:phosphatidylglycerophosphatase activity"/>
    <property type="evidence" value="ECO:0007669"/>
    <property type="project" value="InterPro"/>
</dbReference>
<organism evidence="2 3">
    <name type="scientific">Lacrimispora xylanisolvens</name>
    <dbReference type="NCBI Taxonomy" id="384636"/>
    <lineage>
        <taxon>Bacteria</taxon>
        <taxon>Bacillati</taxon>
        <taxon>Bacillota</taxon>
        <taxon>Clostridia</taxon>
        <taxon>Lachnospirales</taxon>
        <taxon>Lachnospiraceae</taxon>
        <taxon>Lacrimispora</taxon>
    </lineage>
</organism>
<protein>
    <recommendedName>
        <fullName evidence="4">YqeG family HAD IIIA-type phosphatase</fullName>
    </recommendedName>
</protein>
<comment type="caution">
    <text evidence="2">The sequence shown here is derived from an EMBL/GenBank/DDBJ whole genome shotgun (WGS) entry which is preliminary data.</text>
</comment>
<gene>
    <name evidence="2" type="ORF">BXY41_116153</name>
</gene>
<dbReference type="EMBL" id="PTJA01000016">
    <property type="protein sequence ID" value="PPK77608.1"/>
    <property type="molecule type" value="Genomic_DNA"/>
</dbReference>
<dbReference type="RefSeq" id="WP_104439370.1">
    <property type="nucleotide sequence ID" value="NZ_PTJA01000016.1"/>
</dbReference>
<reference evidence="2 3" key="1">
    <citation type="submission" date="2018-02" db="EMBL/GenBank/DDBJ databases">
        <title>Genomic Encyclopedia of Archaeal and Bacterial Type Strains, Phase II (KMG-II): from individual species to whole genera.</title>
        <authorList>
            <person name="Goeker M."/>
        </authorList>
    </citation>
    <scope>NUCLEOTIDE SEQUENCE [LARGE SCALE GENOMIC DNA]</scope>
    <source>
        <strain evidence="2 3">DSM 3808</strain>
    </source>
</reference>
<accession>A0A2S6HJD8</accession>
<dbReference type="InterPro" id="IPR006549">
    <property type="entry name" value="HAD-SF_hydro_IIIA"/>
</dbReference>
<dbReference type="AlphaFoldDB" id="A0A2S6HJD8"/>
<dbReference type="InterPro" id="IPR036412">
    <property type="entry name" value="HAD-like_sf"/>
</dbReference>
<evidence type="ECO:0000313" key="2">
    <source>
        <dbReference type="EMBL" id="PPK77608.1"/>
    </source>
</evidence>
<dbReference type="NCBIfam" id="TIGR01662">
    <property type="entry name" value="HAD-SF-IIIA"/>
    <property type="match status" value="1"/>
</dbReference>
<dbReference type="NCBIfam" id="TIGR01549">
    <property type="entry name" value="HAD-SF-IA-v1"/>
    <property type="match status" value="1"/>
</dbReference>
<dbReference type="InterPro" id="IPR051540">
    <property type="entry name" value="S-2-haloacid_dehalogenase"/>
</dbReference>
<dbReference type="InterPro" id="IPR006439">
    <property type="entry name" value="HAD-SF_hydro_IA"/>
</dbReference>
<dbReference type="Pfam" id="PF00702">
    <property type="entry name" value="Hydrolase"/>
    <property type="match status" value="1"/>
</dbReference>
<keyword evidence="3" id="KW-1185">Reference proteome</keyword>
<dbReference type="SUPFAM" id="SSF56784">
    <property type="entry name" value="HAD-like"/>
    <property type="match status" value="1"/>
</dbReference>
<evidence type="ECO:0000256" key="1">
    <source>
        <dbReference type="ARBA" id="ARBA00022801"/>
    </source>
</evidence>
<dbReference type="InterPro" id="IPR023214">
    <property type="entry name" value="HAD_sf"/>
</dbReference>
<keyword evidence="1" id="KW-0378">Hydrolase</keyword>
<name>A0A2S6HJD8_9FIRM</name>
<dbReference type="Proteomes" id="UP000237749">
    <property type="component" value="Unassembled WGS sequence"/>
</dbReference>
<dbReference type="OrthoDB" id="9797415at2"/>
<dbReference type="InterPro" id="IPR010021">
    <property type="entry name" value="PGPP1/Gep4"/>
</dbReference>
<dbReference type="PANTHER" id="PTHR43316:SF3">
    <property type="entry name" value="HALOACID DEHALOGENASE, TYPE II (AFU_ORTHOLOGUE AFUA_2G07750)-RELATED"/>
    <property type="match status" value="1"/>
</dbReference>
<sequence length="173" mass="19970">MFQKFYPDEDVNSTYEIPFEDFYKKGIRGIIFDIDNTLVPHGAPADNRAKKMFLRLHELGMETCLLSNNKEPRVSAFAKDAGSLNYIFKGRKPGVEGYQRAMKLMGTNSSNTIFVGDQLFTDVFGAKRAGIYSILVSRIHPKEEIQIRIKRALESVVLYYYRKNKKMKQLKRS</sequence>
<dbReference type="Gene3D" id="3.40.50.1000">
    <property type="entry name" value="HAD superfamily/HAD-like"/>
    <property type="match status" value="1"/>
</dbReference>
<evidence type="ECO:0008006" key="4">
    <source>
        <dbReference type="Google" id="ProtNLM"/>
    </source>
</evidence>
<evidence type="ECO:0000313" key="3">
    <source>
        <dbReference type="Proteomes" id="UP000237749"/>
    </source>
</evidence>
<dbReference type="PANTHER" id="PTHR43316">
    <property type="entry name" value="HYDROLASE, HALOACID DELAHOGENASE-RELATED"/>
    <property type="match status" value="1"/>
</dbReference>
<dbReference type="NCBIfam" id="TIGR01668">
    <property type="entry name" value="YqeG_hyp_ppase"/>
    <property type="match status" value="1"/>
</dbReference>
<proteinExistence type="predicted"/>